<feature type="domain" description="HTH araC/xylS-type" evidence="4">
    <location>
        <begin position="232"/>
        <end position="330"/>
    </location>
</feature>
<dbReference type="Proteomes" id="UP001202180">
    <property type="component" value="Unassembled WGS sequence"/>
</dbReference>
<evidence type="ECO:0000256" key="3">
    <source>
        <dbReference type="ARBA" id="ARBA00023163"/>
    </source>
</evidence>
<dbReference type="RefSeq" id="WP_248478284.1">
    <property type="nucleotide sequence ID" value="NZ_JALPRF010000003.1"/>
</dbReference>
<dbReference type="Gene3D" id="1.10.10.60">
    <property type="entry name" value="Homeodomain-like"/>
    <property type="match status" value="1"/>
</dbReference>
<organism evidence="5 6">
    <name type="scientific">Spirosoma liriopis</name>
    <dbReference type="NCBI Taxonomy" id="2937440"/>
    <lineage>
        <taxon>Bacteria</taxon>
        <taxon>Pseudomonadati</taxon>
        <taxon>Bacteroidota</taxon>
        <taxon>Cytophagia</taxon>
        <taxon>Cytophagales</taxon>
        <taxon>Cytophagaceae</taxon>
        <taxon>Spirosoma</taxon>
    </lineage>
</organism>
<evidence type="ECO:0000256" key="1">
    <source>
        <dbReference type="ARBA" id="ARBA00023015"/>
    </source>
</evidence>
<protein>
    <submittedName>
        <fullName evidence="5">AraC family transcriptional regulator</fullName>
    </submittedName>
</protein>
<dbReference type="InterPro" id="IPR009057">
    <property type="entry name" value="Homeodomain-like_sf"/>
</dbReference>
<dbReference type="InterPro" id="IPR053142">
    <property type="entry name" value="PchR_regulatory_protein"/>
</dbReference>
<sequence>MVSTVLNSDDIFSFKVVASPQDVPPTPTCTATDTFDQYCHPDGGSFKLKSACFPHMHVLDMRWNTTKDLELHDESPSDSIRINFKLDGYLHTRFSGLKHALDMSPQKHNLIYVPEGKDINSVKGNQLIAMLHINLDKNFFASAIGHDDAWSERLLTDLAHQRPFSAATAPLPITLPMLHLIEGIRNCNATGPMRNLLIQSRVLELVALEIDQLKTSPAHDDTIRPDEIEKLNRLKAYLDANFLSDMSLAQLSRHCLLNEFKVKKGFKQLFDTTVFNYVRKLRMDYAGQLLRHCTLTVDEVADRLGYEHSQHFSIAFKKYTGLTPSQYQHGKHRTLANSFPTVFA</sequence>
<keyword evidence="6" id="KW-1185">Reference proteome</keyword>
<dbReference type="Pfam" id="PF12833">
    <property type="entry name" value="HTH_18"/>
    <property type="match status" value="1"/>
</dbReference>
<evidence type="ECO:0000313" key="6">
    <source>
        <dbReference type="Proteomes" id="UP001202180"/>
    </source>
</evidence>
<proteinExistence type="predicted"/>
<dbReference type="PRINTS" id="PR00032">
    <property type="entry name" value="HTHARAC"/>
</dbReference>
<evidence type="ECO:0000313" key="5">
    <source>
        <dbReference type="EMBL" id="MCK8493682.1"/>
    </source>
</evidence>
<dbReference type="PANTHER" id="PTHR47893:SF1">
    <property type="entry name" value="REGULATORY PROTEIN PCHR"/>
    <property type="match status" value="1"/>
</dbReference>
<dbReference type="InterPro" id="IPR020449">
    <property type="entry name" value="Tscrpt_reg_AraC-type_HTH"/>
</dbReference>
<keyword evidence="2" id="KW-0238">DNA-binding</keyword>
<evidence type="ECO:0000259" key="4">
    <source>
        <dbReference type="PROSITE" id="PS01124"/>
    </source>
</evidence>
<dbReference type="InterPro" id="IPR018060">
    <property type="entry name" value="HTH_AraC"/>
</dbReference>
<dbReference type="EMBL" id="JALPRF010000003">
    <property type="protein sequence ID" value="MCK8493682.1"/>
    <property type="molecule type" value="Genomic_DNA"/>
</dbReference>
<gene>
    <name evidence="5" type="ORF">M0L20_17580</name>
</gene>
<dbReference type="SMART" id="SM00342">
    <property type="entry name" value="HTH_ARAC"/>
    <property type="match status" value="1"/>
</dbReference>
<name>A0ABT0HND6_9BACT</name>
<evidence type="ECO:0000256" key="2">
    <source>
        <dbReference type="ARBA" id="ARBA00023125"/>
    </source>
</evidence>
<dbReference type="PROSITE" id="PS01124">
    <property type="entry name" value="HTH_ARAC_FAMILY_2"/>
    <property type="match status" value="1"/>
</dbReference>
<dbReference type="SUPFAM" id="SSF46689">
    <property type="entry name" value="Homeodomain-like"/>
    <property type="match status" value="1"/>
</dbReference>
<dbReference type="PANTHER" id="PTHR47893">
    <property type="entry name" value="REGULATORY PROTEIN PCHR"/>
    <property type="match status" value="1"/>
</dbReference>
<keyword evidence="3" id="KW-0804">Transcription</keyword>
<keyword evidence="1" id="KW-0805">Transcription regulation</keyword>
<reference evidence="5 6" key="1">
    <citation type="submission" date="2022-04" db="EMBL/GenBank/DDBJ databases">
        <title>Spirosoma sp. strain RP8 genome sequencing and assembly.</title>
        <authorList>
            <person name="Jung Y."/>
        </authorList>
    </citation>
    <scope>NUCLEOTIDE SEQUENCE [LARGE SCALE GENOMIC DNA]</scope>
    <source>
        <strain evidence="5 6">RP8</strain>
    </source>
</reference>
<accession>A0ABT0HND6</accession>
<comment type="caution">
    <text evidence="5">The sequence shown here is derived from an EMBL/GenBank/DDBJ whole genome shotgun (WGS) entry which is preliminary data.</text>
</comment>